<dbReference type="PANTHER" id="PTHR43736:SF1">
    <property type="entry name" value="DIHYDRONEOPTERIN TRIPHOSPHATE DIPHOSPHATASE"/>
    <property type="match status" value="1"/>
</dbReference>
<name>A0ABW5LPV0_9FLAO</name>
<reference evidence="5" key="1">
    <citation type="journal article" date="2019" name="Int. J. Syst. Evol. Microbiol.">
        <title>The Global Catalogue of Microorganisms (GCM) 10K type strain sequencing project: providing services to taxonomists for standard genome sequencing and annotation.</title>
        <authorList>
            <consortium name="The Broad Institute Genomics Platform"/>
            <consortium name="The Broad Institute Genome Sequencing Center for Infectious Disease"/>
            <person name="Wu L."/>
            <person name="Ma J."/>
        </authorList>
    </citation>
    <scope>NUCLEOTIDE SEQUENCE [LARGE SCALE GENOMIC DNA]</scope>
    <source>
        <strain evidence="5">KCTC 52127</strain>
    </source>
</reference>
<dbReference type="PANTHER" id="PTHR43736">
    <property type="entry name" value="ADP-RIBOSE PYROPHOSPHATASE"/>
    <property type="match status" value="1"/>
</dbReference>
<dbReference type="PROSITE" id="PS51462">
    <property type="entry name" value="NUDIX"/>
    <property type="match status" value="1"/>
</dbReference>
<dbReference type="EC" id="3.6.-.-" evidence="4"/>
<dbReference type="RefSeq" id="WP_379664928.1">
    <property type="nucleotide sequence ID" value="NZ_JBHULH010000001.1"/>
</dbReference>
<sequence length="198" mass="23095">MYKVFMNDKPIILTDSPQREIGFEVYDFETVVLDEILHRLKKDKIDGIILFCENLQSCWRVFASHFKVVRAAGGLVVNPAKEFLFIYRGNKWDLPKGRIEKNESVESTAIREVEEECGIEGLHLDRFLLTTYHLFFQNNQNKLKVTDWFLMHSNYKGQLVPQIEEGITIAEFKDQKATQQALKNTYANIHLVFDAYAD</sequence>
<evidence type="ECO:0000313" key="4">
    <source>
        <dbReference type="EMBL" id="MFD2566209.1"/>
    </source>
</evidence>
<dbReference type="Pfam" id="PF00293">
    <property type="entry name" value="NUDIX"/>
    <property type="match status" value="1"/>
</dbReference>
<proteinExistence type="inferred from homology"/>
<dbReference type="SUPFAM" id="SSF55811">
    <property type="entry name" value="Nudix"/>
    <property type="match status" value="1"/>
</dbReference>
<dbReference type="Gene3D" id="3.90.79.10">
    <property type="entry name" value="Nucleoside Triphosphate Pyrophosphohydrolase"/>
    <property type="match status" value="1"/>
</dbReference>
<dbReference type="Proteomes" id="UP001597508">
    <property type="component" value="Unassembled WGS sequence"/>
</dbReference>
<protein>
    <submittedName>
        <fullName evidence="4">NUDIX hydrolase</fullName>
        <ecNumber evidence="4">3.6.-.-</ecNumber>
    </submittedName>
</protein>
<dbReference type="PROSITE" id="PS00893">
    <property type="entry name" value="NUDIX_BOX"/>
    <property type="match status" value="1"/>
</dbReference>
<dbReference type="GO" id="GO:0016787">
    <property type="term" value="F:hydrolase activity"/>
    <property type="evidence" value="ECO:0007669"/>
    <property type="project" value="UniProtKB-KW"/>
</dbReference>
<dbReference type="InterPro" id="IPR015797">
    <property type="entry name" value="NUDIX_hydrolase-like_dom_sf"/>
</dbReference>
<evidence type="ECO:0000313" key="5">
    <source>
        <dbReference type="Proteomes" id="UP001597508"/>
    </source>
</evidence>
<organism evidence="4 5">
    <name type="scientific">Pseudotenacibaculum haliotis</name>
    <dbReference type="NCBI Taxonomy" id="1862138"/>
    <lineage>
        <taxon>Bacteria</taxon>
        <taxon>Pseudomonadati</taxon>
        <taxon>Bacteroidota</taxon>
        <taxon>Flavobacteriia</taxon>
        <taxon>Flavobacteriales</taxon>
        <taxon>Flavobacteriaceae</taxon>
        <taxon>Pseudotenacibaculum</taxon>
    </lineage>
</organism>
<accession>A0ABW5LPV0</accession>
<feature type="domain" description="Nudix hydrolase" evidence="3">
    <location>
        <begin position="67"/>
        <end position="194"/>
    </location>
</feature>
<dbReference type="InterPro" id="IPR000086">
    <property type="entry name" value="NUDIX_hydrolase_dom"/>
</dbReference>
<evidence type="ECO:0000256" key="1">
    <source>
        <dbReference type="ARBA" id="ARBA00022801"/>
    </source>
</evidence>
<gene>
    <name evidence="4" type="ORF">ACFSRZ_02420</name>
</gene>
<keyword evidence="5" id="KW-1185">Reference proteome</keyword>
<dbReference type="CDD" id="cd03673">
    <property type="entry name" value="NUDIX_Ap6A_hydrolase"/>
    <property type="match status" value="1"/>
</dbReference>
<dbReference type="InterPro" id="IPR020084">
    <property type="entry name" value="NUDIX_hydrolase_CS"/>
</dbReference>
<comment type="similarity">
    <text evidence="2">Belongs to the Nudix hydrolase family.</text>
</comment>
<dbReference type="PRINTS" id="PR00502">
    <property type="entry name" value="NUDIXFAMILY"/>
</dbReference>
<evidence type="ECO:0000259" key="3">
    <source>
        <dbReference type="PROSITE" id="PS51462"/>
    </source>
</evidence>
<comment type="caution">
    <text evidence="4">The sequence shown here is derived from an EMBL/GenBank/DDBJ whole genome shotgun (WGS) entry which is preliminary data.</text>
</comment>
<evidence type="ECO:0000256" key="2">
    <source>
        <dbReference type="RuleBase" id="RU003476"/>
    </source>
</evidence>
<dbReference type="InterPro" id="IPR020476">
    <property type="entry name" value="Nudix_hydrolase"/>
</dbReference>
<dbReference type="EMBL" id="JBHULH010000001">
    <property type="protein sequence ID" value="MFD2566209.1"/>
    <property type="molecule type" value="Genomic_DNA"/>
</dbReference>
<keyword evidence="1 2" id="KW-0378">Hydrolase</keyword>